<dbReference type="PROSITE" id="PS50110">
    <property type="entry name" value="RESPONSE_REGULATORY"/>
    <property type="match status" value="1"/>
</dbReference>
<proteinExistence type="predicted"/>
<feature type="modified residue" description="4-aspartylphosphate" evidence="1">
    <location>
        <position position="53"/>
    </location>
</feature>
<protein>
    <submittedName>
        <fullName evidence="4">Response regulator</fullName>
    </submittedName>
</protein>
<dbReference type="AlphaFoldDB" id="A0A9D6QIE5"/>
<evidence type="ECO:0000256" key="1">
    <source>
        <dbReference type="PROSITE-ProRule" id="PRU00169"/>
    </source>
</evidence>
<keyword evidence="1" id="KW-0597">Phosphoprotein</keyword>
<gene>
    <name evidence="4" type="ORF">HY076_03180</name>
</gene>
<keyword evidence="2" id="KW-0732">Signal</keyword>
<evidence type="ECO:0000259" key="3">
    <source>
        <dbReference type="PROSITE" id="PS50110"/>
    </source>
</evidence>
<feature type="signal peptide" evidence="2">
    <location>
        <begin position="1"/>
        <end position="23"/>
    </location>
</feature>
<feature type="domain" description="Response regulatory" evidence="3">
    <location>
        <begin position="1"/>
        <end position="119"/>
    </location>
</feature>
<evidence type="ECO:0000313" key="5">
    <source>
        <dbReference type="Proteomes" id="UP000807850"/>
    </source>
</evidence>
<sequence>MTMRRIVAVVPDLFFAARIAATAAQLGAELRQPAPADALAEIRAAAPDLVIVDLSAGRAVLDAVRALKADPDARRTPVVGFYPHVDGALREAAREAGVDSILPRSAFTARLAALLAGELSPRAPD</sequence>
<dbReference type="Gene3D" id="3.40.50.2300">
    <property type="match status" value="1"/>
</dbReference>
<dbReference type="SUPFAM" id="SSF52172">
    <property type="entry name" value="CheY-like"/>
    <property type="match status" value="1"/>
</dbReference>
<reference evidence="4" key="1">
    <citation type="submission" date="2020-07" db="EMBL/GenBank/DDBJ databases">
        <title>Huge and variable diversity of episymbiotic CPR bacteria and DPANN archaea in groundwater ecosystems.</title>
        <authorList>
            <person name="He C.Y."/>
            <person name="Keren R."/>
            <person name="Whittaker M."/>
            <person name="Farag I.F."/>
            <person name="Doudna J."/>
            <person name="Cate J.H.D."/>
            <person name="Banfield J.F."/>
        </authorList>
    </citation>
    <scope>NUCLEOTIDE SEQUENCE</scope>
    <source>
        <strain evidence="4">NC_groundwater_928_Pr1_S-0.2um_72_17</strain>
    </source>
</reference>
<comment type="caution">
    <text evidence="4">The sequence shown here is derived from an EMBL/GenBank/DDBJ whole genome shotgun (WGS) entry which is preliminary data.</text>
</comment>
<dbReference type="Proteomes" id="UP000807850">
    <property type="component" value="Unassembled WGS sequence"/>
</dbReference>
<feature type="chain" id="PRO_5039623265" evidence="2">
    <location>
        <begin position="24"/>
        <end position="125"/>
    </location>
</feature>
<accession>A0A9D6QIE5</accession>
<organism evidence="4 5">
    <name type="scientific">Eiseniibacteriota bacterium</name>
    <dbReference type="NCBI Taxonomy" id="2212470"/>
    <lineage>
        <taxon>Bacteria</taxon>
        <taxon>Candidatus Eiseniibacteriota</taxon>
    </lineage>
</organism>
<dbReference type="EMBL" id="JACQAY010000092">
    <property type="protein sequence ID" value="MBI3539257.1"/>
    <property type="molecule type" value="Genomic_DNA"/>
</dbReference>
<name>A0A9D6QIE5_UNCEI</name>
<dbReference type="InterPro" id="IPR001789">
    <property type="entry name" value="Sig_transdc_resp-reg_receiver"/>
</dbReference>
<evidence type="ECO:0000313" key="4">
    <source>
        <dbReference type="EMBL" id="MBI3539257.1"/>
    </source>
</evidence>
<evidence type="ECO:0000256" key="2">
    <source>
        <dbReference type="SAM" id="SignalP"/>
    </source>
</evidence>
<dbReference type="InterPro" id="IPR011006">
    <property type="entry name" value="CheY-like_superfamily"/>
</dbReference>
<dbReference type="GO" id="GO:0000160">
    <property type="term" value="P:phosphorelay signal transduction system"/>
    <property type="evidence" value="ECO:0007669"/>
    <property type="project" value="InterPro"/>
</dbReference>